<evidence type="ECO:0000256" key="1">
    <source>
        <dbReference type="ARBA" id="ARBA00023125"/>
    </source>
</evidence>
<keyword evidence="5" id="KW-1185">Reference proteome</keyword>
<organism evidence="4 5">
    <name type="scientific">Nocardiopsis ansamitocini</name>
    <dbReference type="NCBI Taxonomy" id="1670832"/>
    <lineage>
        <taxon>Bacteria</taxon>
        <taxon>Bacillati</taxon>
        <taxon>Actinomycetota</taxon>
        <taxon>Actinomycetes</taxon>
        <taxon>Streptosporangiales</taxon>
        <taxon>Nocardiopsidaceae</taxon>
        <taxon>Nocardiopsis</taxon>
    </lineage>
</organism>
<evidence type="ECO:0000259" key="3">
    <source>
        <dbReference type="PROSITE" id="PS50977"/>
    </source>
</evidence>
<evidence type="ECO:0000256" key="2">
    <source>
        <dbReference type="PROSITE-ProRule" id="PRU00335"/>
    </source>
</evidence>
<dbReference type="EMBL" id="BSQG01000005">
    <property type="protein sequence ID" value="GLU49111.1"/>
    <property type="molecule type" value="Genomic_DNA"/>
</dbReference>
<protein>
    <recommendedName>
        <fullName evidence="3">HTH tetR-type domain-containing protein</fullName>
    </recommendedName>
</protein>
<dbReference type="PROSITE" id="PS50977">
    <property type="entry name" value="HTH_TETR_2"/>
    <property type="match status" value="1"/>
</dbReference>
<reference evidence="4" key="1">
    <citation type="submission" date="2023-02" db="EMBL/GenBank/DDBJ databases">
        <title>Nocardiopsis ansamitocini NBRC 112285.</title>
        <authorList>
            <person name="Ichikawa N."/>
            <person name="Sato H."/>
            <person name="Tonouchi N."/>
        </authorList>
    </citation>
    <scope>NUCLEOTIDE SEQUENCE</scope>
    <source>
        <strain evidence="4">NBRC 112285</strain>
    </source>
</reference>
<dbReference type="GO" id="GO:0003677">
    <property type="term" value="F:DNA binding"/>
    <property type="evidence" value="ECO:0007669"/>
    <property type="project" value="UniProtKB-UniRule"/>
</dbReference>
<feature type="domain" description="HTH tetR-type" evidence="3">
    <location>
        <begin position="17"/>
        <end position="77"/>
    </location>
</feature>
<sequence length="193" mass="21502">MSGDFGDRNDGRLSRGLRRREKLLSAALRVAERSGVTEVGHRSVARESGVSPGAVSYHFPDRTMLLKALLRYAATQSDAKTSELVLEEPDRLGILAALVADASSHGRRRALVEYEFALLAVRYTNLGRPPGTGWRRLLFTTLDEMAVEPWAAQRAADEVEGIRFRALTGSERLTAYDVRARIKQILDPQGRRR</sequence>
<dbReference type="Proteomes" id="UP001165092">
    <property type="component" value="Unassembled WGS sequence"/>
</dbReference>
<accession>A0A9W6UHQ1</accession>
<proteinExistence type="predicted"/>
<evidence type="ECO:0000313" key="4">
    <source>
        <dbReference type="EMBL" id="GLU49111.1"/>
    </source>
</evidence>
<dbReference type="Gene3D" id="1.10.357.10">
    <property type="entry name" value="Tetracycline Repressor, domain 2"/>
    <property type="match status" value="1"/>
</dbReference>
<dbReference type="PRINTS" id="PR00455">
    <property type="entry name" value="HTHTETR"/>
</dbReference>
<evidence type="ECO:0000313" key="5">
    <source>
        <dbReference type="Proteomes" id="UP001165092"/>
    </source>
</evidence>
<comment type="caution">
    <text evidence="4">The sequence shown here is derived from an EMBL/GenBank/DDBJ whole genome shotgun (WGS) entry which is preliminary data.</text>
</comment>
<feature type="DNA-binding region" description="H-T-H motif" evidence="2">
    <location>
        <begin position="40"/>
        <end position="59"/>
    </location>
</feature>
<dbReference type="AlphaFoldDB" id="A0A9W6UHQ1"/>
<name>A0A9W6UHQ1_9ACTN</name>
<gene>
    <name evidence="4" type="ORF">Nans01_34620</name>
</gene>
<dbReference type="Pfam" id="PF00440">
    <property type="entry name" value="TetR_N"/>
    <property type="match status" value="1"/>
</dbReference>
<dbReference type="InterPro" id="IPR001647">
    <property type="entry name" value="HTH_TetR"/>
</dbReference>
<keyword evidence="1 2" id="KW-0238">DNA-binding</keyword>
<dbReference type="SUPFAM" id="SSF46689">
    <property type="entry name" value="Homeodomain-like"/>
    <property type="match status" value="1"/>
</dbReference>
<dbReference type="InterPro" id="IPR009057">
    <property type="entry name" value="Homeodomain-like_sf"/>
</dbReference>